<accession>K0YM71</accession>
<reference evidence="2 3" key="1">
    <citation type="submission" date="2012-08" db="EMBL/GenBank/DDBJ databases">
        <title>The Genome Sequence of Slackia piriformis YIT 12062.</title>
        <authorList>
            <consortium name="The Broad Institute Genome Sequencing Platform"/>
            <person name="Earl A."/>
            <person name="Ward D."/>
            <person name="Feldgarden M."/>
            <person name="Gevers D."/>
            <person name="Morotomi M."/>
            <person name="Walker B."/>
            <person name="Young S.K."/>
            <person name="Zeng Q."/>
            <person name="Gargeya S."/>
            <person name="Fitzgerald M."/>
            <person name="Haas B."/>
            <person name="Abouelleil A."/>
            <person name="Alvarado L."/>
            <person name="Arachchi H.M."/>
            <person name="Berlin A.M."/>
            <person name="Chapman S.B."/>
            <person name="Goldberg J."/>
            <person name="Griggs A."/>
            <person name="Gujja S."/>
            <person name="Hansen M."/>
            <person name="Howarth C."/>
            <person name="Imamovic A."/>
            <person name="Larimer J."/>
            <person name="McCowen C."/>
            <person name="Montmayeur A."/>
            <person name="Murphy C."/>
            <person name="Neiman D."/>
            <person name="Pearson M."/>
            <person name="Priest M."/>
            <person name="Roberts A."/>
            <person name="Saif S."/>
            <person name="Shea T."/>
            <person name="Sisk P."/>
            <person name="Sykes S."/>
            <person name="Wortman J."/>
            <person name="Nusbaum C."/>
            <person name="Birren B."/>
        </authorList>
    </citation>
    <scope>NUCLEOTIDE SEQUENCE [LARGE SCALE GENOMIC DNA]</scope>
    <source>
        <strain evidence="2 3">YIT 12062</strain>
    </source>
</reference>
<evidence type="ECO:0000256" key="1">
    <source>
        <dbReference type="SAM" id="MobiDB-lite"/>
    </source>
</evidence>
<dbReference type="HOGENOM" id="CLU_1593449_0_0_11"/>
<organism evidence="2 3">
    <name type="scientific">Slackia piriformis YIT 12062</name>
    <dbReference type="NCBI Taxonomy" id="742818"/>
    <lineage>
        <taxon>Bacteria</taxon>
        <taxon>Bacillati</taxon>
        <taxon>Actinomycetota</taxon>
        <taxon>Coriobacteriia</taxon>
        <taxon>Eggerthellales</taxon>
        <taxon>Eggerthellaceae</taxon>
        <taxon>Slackia</taxon>
    </lineage>
</organism>
<evidence type="ECO:0000313" key="2">
    <source>
        <dbReference type="EMBL" id="EJZ84707.1"/>
    </source>
</evidence>
<gene>
    <name evidence="2" type="ORF">HMPREF9451_00311</name>
</gene>
<sequence>MTSSHAKSNVMPVDRKKKKRRCVKKRASQRTATLLVTKRSMPSPHARSTAPQDCNAIDARTATDGILPRIRMKSSNFTLYRNILNWHFSQSQKNGVVFRIVVGGSFPFFGFMPKKLCKAGASNAPFSRHKKNGTGRNPFHFIVRPCTGSALLFLEGAHAGMKTPLPH</sequence>
<dbReference type="AlphaFoldDB" id="K0YM71"/>
<dbReference type="InParanoid" id="K0YM71"/>
<dbReference type="EMBL" id="ADMD01000001">
    <property type="protein sequence ID" value="EJZ84707.1"/>
    <property type="molecule type" value="Genomic_DNA"/>
</dbReference>
<evidence type="ECO:0000313" key="3">
    <source>
        <dbReference type="Proteomes" id="UP000006069"/>
    </source>
</evidence>
<dbReference type="Proteomes" id="UP000006069">
    <property type="component" value="Unassembled WGS sequence"/>
</dbReference>
<comment type="caution">
    <text evidence="2">The sequence shown here is derived from an EMBL/GenBank/DDBJ whole genome shotgun (WGS) entry which is preliminary data.</text>
</comment>
<feature type="region of interest" description="Disordered" evidence="1">
    <location>
        <begin position="1"/>
        <end position="28"/>
    </location>
</feature>
<proteinExistence type="predicted"/>
<keyword evidence="3" id="KW-1185">Reference proteome</keyword>
<name>K0YM71_9ACTN</name>
<feature type="compositionally biased region" description="Basic residues" evidence="1">
    <location>
        <begin position="15"/>
        <end position="28"/>
    </location>
</feature>
<protein>
    <submittedName>
        <fullName evidence="2">Uncharacterized protein</fullName>
    </submittedName>
</protein>